<dbReference type="AlphaFoldDB" id="A0CZ35"/>
<protein>
    <submittedName>
        <fullName evidence="4">Uncharacterized protein</fullName>
    </submittedName>
</protein>
<dbReference type="Proteomes" id="UP000000600">
    <property type="component" value="Unassembled WGS sequence"/>
</dbReference>
<keyword evidence="5" id="KW-1185">Reference proteome</keyword>
<dbReference type="PANTHER" id="PTHR44523">
    <property type="entry name" value="TETRATRICOPEPTIDE REPEAT PROTEIN 13"/>
    <property type="match status" value="1"/>
</dbReference>
<proteinExistence type="predicted"/>
<dbReference type="Pfam" id="PF13414">
    <property type="entry name" value="TPR_11"/>
    <property type="match status" value="3"/>
</dbReference>
<dbReference type="PROSITE" id="PS50005">
    <property type="entry name" value="TPR"/>
    <property type="match status" value="8"/>
</dbReference>
<feature type="repeat" description="TPR" evidence="1">
    <location>
        <begin position="17"/>
        <end position="50"/>
    </location>
</feature>
<dbReference type="SMART" id="SM00028">
    <property type="entry name" value="TPR"/>
    <property type="match status" value="10"/>
</dbReference>
<dbReference type="InterPro" id="IPR019734">
    <property type="entry name" value="TPR_rpt"/>
</dbReference>
<evidence type="ECO:0000313" key="5">
    <source>
        <dbReference type="Proteomes" id="UP000000600"/>
    </source>
</evidence>
<feature type="coiled-coil region" evidence="2">
    <location>
        <begin position="465"/>
        <end position="492"/>
    </location>
</feature>
<dbReference type="OrthoDB" id="309117at2759"/>
<feature type="repeat" description="TPR" evidence="1">
    <location>
        <begin position="229"/>
        <end position="262"/>
    </location>
</feature>
<keyword evidence="2" id="KW-0175">Coiled coil</keyword>
<dbReference type="PROSITE" id="PS50293">
    <property type="entry name" value="TPR_REGION"/>
    <property type="match status" value="3"/>
</dbReference>
<feature type="repeat" description="TPR" evidence="1">
    <location>
        <begin position="297"/>
        <end position="330"/>
    </location>
</feature>
<dbReference type="Pfam" id="PF00515">
    <property type="entry name" value="TPR_1"/>
    <property type="match status" value="1"/>
</dbReference>
<feature type="repeat" description="TPR" evidence="1">
    <location>
        <begin position="51"/>
        <end position="84"/>
    </location>
</feature>
<dbReference type="Gene3D" id="1.25.40.10">
    <property type="entry name" value="Tetratricopeptide repeat domain"/>
    <property type="match status" value="4"/>
</dbReference>
<keyword evidence="3" id="KW-1133">Transmembrane helix</keyword>
<sequence length="736" mass="85529">MQQDQTLLIKVHIIIEALFIFILGILLDELGKIEDALKSFNKTIELNAKDAKLFKCRADLMEKMGQTEKAFNDYQQAIDLDPQFINAYFNRALLYQKQKKYQEALNDLDKIIELDPKNAQAFNSRGNIYHDLEKDKEAMIDFNTSLLLDPNNSNTYNNRGQFTVITLANLFSDQGLDQEALNDYNKSILLDPQSSNKYCNRGVLFRKQERNQEALNDFNKAIELNNQNVEAYNSRGILFKELNKMDEAFKDYNKATDLNPKYVNSLYNRGNLYYNLGQKEKALKDYMLVLERNQAHSDTYNSRGNLYMNDGKIELAIKDYNKAIEINPLNPLYLTNLGSLYYHQKDYIKAKNFFSLAQGCLEQIIDSKFKCRNLSPANIRFIQSKLKLISEIDSQFQIAKNNVSQLAKNNSINQQQEQAFLLEINKIQEQAASGMKPTNEQINKDQQQQILDFLFKIEQDVKALYDKLEKESKVSKEKILELESKVQKLQEQDSYQLEEELNILKKPENFQQFLYYKSLFWRLYNYLHAMQLMSTNLFTINRDAMIESNSEKVADFLKTMSSTGSFIMGSVPIIGTTFNAINAALDYVVEKAKENKFQIRMQALNKIQQKFFVSPSEQEREIQFAAIALAKMQNPHNNDDFEQGALSPYIVKLSILESNYETNSESEYWKRGIQDSLRILRYLESNSDAILTQQNTKKFRIVIQDAIQPQKKQVIDIRKNNSHNTERVDSSCCQLI</sequence>
<evidence type="ECO:0000256" key="1">
    <source>
        <dbReference type="PROSITE-ProRule" id="PRU00339"/>
    </source>
</evidence>
<feature type="repeat" description="TPR" evidence="1">
    <location>
        <begin position="85"/>
        <end position="118"/>
    </location>
</feature>
<dbReference type="InterPro" id="IPR011990">
    <property type="entry name" value="TPR-like_helical_dom_sf"/>
</dbReference>
<gene>
    <name evidence="4" type="ORF">GSPATT00011653001</name>
</gene>
<evidence type="ECO:0000313" key="4">
    <source>
        <dbReference type="EMBL" id="CAK76052.1"/>
    </source>
</evidence>
<feature type="repeat" description="TPR" evidence="1">
    <location>
        <begin position="119"/>
        <end position="152"/>
    </location>
</feature>
<dbReference type="Pfam" id="PF13181">
    <property type="entry name" value="TPR_8"/>
    <property type="match status" value="1"/>
</dbReference>
<dbReference type="EMBL" id="CT868219">
    <property type="protein sequence ID" value="CAK76052.1"/>
    <property type="molecule type" value="Genomic_DNA"/>
</dbReference>
<reference evidence="4 5" key="1">
    <citation type="journal article" date="2006" name="Nature">
        <title>Global trends of whole-genome duplications revealed by the ciliate Paramecium tetraurelia.</title>
        <authorList>
            <consortium name="Genoscope"/>
            <person name="Aury J.-M."/>
            <person name="Jaillon O."/>
            <person name="Duret L."/>
            <person name="Noel B."/>
            <person name="Jubin C."/>
            <person name="Porcel B.M."/>
            <person name="Segurens B."/>
            <person name="Daubin V."/>
            <person name="Anthouard V."/>
            <person name="Aiach N."/>
            <person name="Arnaiz O."/>
            <person name="Billaut A."/>
            <person name="Beisson J."/>
            <person name="Blanc I."/>
            <person name="Bouhouche K."/>
            <person name="Camara F."/>
            <person name="Duharcourt S."/>
            <person name="Guigo R."/>
            <person name="Gogendeau D."/>
            <person name="Katinka M."/>
            <person name="Keller A.-M."/>
            <person name="Kissmehl R."/>
            <person name="Klotz C."/>
            <person name="Koll F."/>
            <person name="Le Moue A."/>
            <person name="Lepere C."/>
            <person name="Malinsky S."/>
            <person name="Nowacki M."/>
            <person name="Nowak J.K."/>
            <person name="Plattner H."/>
            <person name="Poulain J."/>
            <person name="Ruiz F."/>
            <person name="Serrano V."/>
            <person name="Zagulski M."/>
            <person name="Dessen P."/>
            <person name="Betermier M."/>
            <person name="Weissenbach J."/>
            <person name="Scarpelli C."/>
            <person name="Schachter V."/>
            <person name="Sperling L."/>
            <person name="Meyer E."/>
            <person name="Cohen J."/>
            <person name="Wincker P."/>
        </authorList>
    </citation>
    <scope>NUCLEOTIDE SEQUENCE [LARGE SCALE GENOMIC DNA]</scope>
    <source>
        <strain evidence="4 5">Stock d4-2</strain>
    </source>
</reference>
<keyword evidence="3" id="KW-0472">Membrane</keyword>
<dbReference type="HOGENOM" id="CLU_377031_0_0_1"/>
<dbReference type="GeneID" id="5029234"/>
<dbReference type="PANTHER" id="PTHR44523:SF1">
    <property type="entry name" value="TETRATRICOPEPTIDE REPEAT PROTEIN 13"/>
    <property type="match status" value="1"/>
</dbReference>
<accession>A0CZ35</accession>
<keyword evidence="3" id="KW-0812">Transmembrane</keyword>
<dbReference type="STRING" id="5888.A0CZ35"/>
<evidence type="ECO:0000256" key="3">
    <source>
        <dbReference type="SAM" id="Phobius"/>
    </source>
</evidence>
<feature type="repeat" description="TPR" evidence="1">
    <location>
        <begin position="263"/>
        <end position="296"/>
    </location>
</feature>
<keyword evidence="1" id="KW-0802">TPR repeat</keyword>
<dbReference type="eggNOG" id="KOG4626">
    <property type="taxonomic scope" value="Eukaryota"/>
</dbReference>
<feature type="transmembrane region" description="Helical" evidence="3">
    <location>
        <begin position="7"/>
        <end position="27"/>
    </location>
</feature>
<dbReference type="InParanoid" id="A0CZ35"/>
<dbReference type="RefSeq" id="XP_001443449.1">
    <property type="nucleotide sequence ID" value="XM_001443412.1"/>
</dbReference>
<organism evidence="4 5">
    <name type="scientific">Paramecium tetraurelia</name>
    <dbReference type="NCBI Taxonomy" id="5888"/>
    <lineage>
        <taxon>Eukaryota</taxon>
        <taxon>Sar</taxon>
        <taxon>Alveolata</taxon>
        <taxon>Ciliophora</taxon>
        <taxon>Intramacronucleata</taxon>
        <taxon>Oligohymenophorea</taxon>
        <taxon>Peniculida</taxon>
        <taxon>Parameciidae</taxon>
        <taxon>Paramecium</taxon>
    </lineage>
</organism>
<name>A0CZ35_PARTE</name>
<dbReference type="OMA" id="YNNRGQF"/>
<feature type="repeat" description="TPR" evidence="1">
    <location>
        <begin position="195"/>
        <end position="228"/>
    </location>
</feature>
<dbReference type="SUPFAM" id="SSF48452">
    <property type="entry name" value="TPR-like"/>
    <property type="match status" value="2"/>
</dbReference>
<evidence type="ECO:0000256" key="2">
    <source>
        <dbReference type="SAM" id="Coils"/>
    </source>
</evidence>
<dbReference type="KEGG" id="ptm:GSPATT00011653001"/>